<dbReference type="EMBL" id="JAGTTL010000016">
    <property type="protein sequence ID" value="KAK6311107.1"/>
    <property type="molecule type" value="Genomic_DNA"/>
</dbReference>
<comment type="similarity">
    <text evidence="1">Belongs to the mTERF family.</text>
</comment>
<dbReference type="Gene3D" id="1.25.70.10">
    <property type="entry name" value="Transcription termination factor 3, mitochondrial"/>
    <property type="match status" value="1"/>
</dbReference>
<sequence>MSVQATGRLGLRWTLRNATCPVLNLRTILGSDNVRQRGFMTCRLLCSTHNQTSTLHQHTDLSQYQLQPGRELSIQALLDMGFTDTQADQLLEAATKGRGGQSEHASSTLMALFVLGLNPSSVLKVLEKCPELFYVKGTQLQQRMDNLRRLGLLEGSLQRVVSHYPQILTLPLKRVNTVARFLREKCAFTVQQATDIFRDSPAVVQDDLGQLEYKFQYAYFRMGVKQAEMVKSKLFRVTLEEVRCRHSFLERRGLYQTPDKKGQTLIVNPKLKDILAVAEETYLADIAMATQEEFEVFQKLMTREWQEDEDNDEEEERDMGADSDDEEEDEDEEDMKSGYRQRRKR</sequence>
<dbReference type="SMART" id="SM00733">
    <property type="entry name" value="Mterf"/>
    <property type="match status" value="3"/>
</dbReference>
<keyword evidence="2" id="KW-0809">Transit peptide</keyword>
<gene>
    <name evidence="4" type="ORF">J4Q44_G00191620</name>
</gene>
<evidence type="ECO:0008006" key="6">
    <source>
        <dbReference type="Google" id="ProtNLM"/>
    </source>
</evidence>
<protein>
    <recommendedName>
        <fullName evidence="6">mTERF domain-containing protein 2</fullName>
    </recommendedName>
</protein>
<dbReference type="AlphaFoldDB" id="A0AAN8R3B3"/>
<evidence type="ECO:0000313" key="4">
    <source>
        <dbReference type="EMBL" id="KAK6311107.1"/>
    </source>
</evidence>
<evidence type="ECO:0000256" key="3">
    <source>
        <dbReference type="SAM" id="MobiDB-lite"/>
    </source>
</evidence>
<keyword evidence="5" id="KW-1185">Reference proteome</keyword>
<feature type="compositionally biased region" description="Acidic residues" evidence="3">
    <location>
        <begin position="306"/>
        <end position="334"/>
    </location>
</feature>
<proteinExistence type="inferred from homology"/>
<dbReference type="InterPro" id="IPR038538">
    <property type="entry name" value="MTERF_sf"/>
</dbReference>
<dbReference type="InterPro" id="IPR003690">
    <property type="entry name" value="MTERF"/>
</dbReference>
<dbReference type="GO" id="GO:0003676">
    <property type="term" value="F:nucleic acid binding"/>
    <property type="evidence" value="ECO:0007669"/>
    <property type="project" value="InterPro"/>
</dbReference>
<reference evidence="4 5" key="1">
    <citation type="submission" date="2021-04" db="EMBL/GenBank/DDBJ databases">
        <authorList>
            <person name="De Guttry C."/>
            <person name="Zahm M."/>
            <person name="Klopp C."/>
            <person name="Cabau C."/>
            <person name="Louis A."/>
            <person name="Berthelot C."/>
            <person name="Parey E."/>
            <person name="Roest Crollius H."/>
            <person name="Montfort J."/>
            <person name="Robinson-Rechavi M."/>
            <person name="Bucao C."/>
            <person name="Bouchez O."/>
            <person name="Gislard M."/>
            <person name="Lluch J."/>
            <person name="Milhes M."/>
            <person name="Lampietro C."/>
            <person name="Lopez Roques C."/>
            <person name="Donnadieu C."/>
            <person name="Braasch I."/>
            <person name="Desvignes T."/>
            <person name="Postlethwait J."/>
            <person name="Bobe J."/>
            <person name="Wedekind C."/>
            <person name="Guiguen Y."/>
        </authorList>
    </citation>
    <scope>NUCLEOTIDE SEQUENCE [LARGE SCALE GENOMIC DNA]</scope>
    <source>
        <strain evidence="4">Cs_M1</strain>
        <tissue evidence="4">Blood</tissue>
    </source>
</reference>
<dbReference type="Proteomes" id="UP001356427">
    <property type="component" value="Unassembled WGS sequence"/>
</dbReference>
<evidence type="ECO:0000256" key="1">
    <source>
        <dbReference type="ARBA" id="ARBA00007692"/>
    </source>
</evidence>
<feature type="region of interest" description="Disordered" evidence="3">
    <location>
        <begin position="304"/>
        <end position="345"/>
    </location>
</feature>
<dbReference type="Pfam" id="PF02536">
    <property type="entry name" value="mTERF"/>
    <property type="match status" value="1"/>
</dbReference>
<evidence type="ECO:0000256" key="2">
    <source>
        <dbReference type="ARBA" id="ARBA00022946"/>
    </source>
</evidence>
<organism evidence="4 5">
    <name type="scientific">Coregonus suidteri</name>
    <dbReference type="NCBI Taxonomy" id="861788"/>
    <lineage>
        <taxon>Eukaryota</taxon>
        <taxon>Metazoa</taxon>
        <taxon>Chordata</taxon>
        <taxon>Craniata</taxon>
        <taxon>Vertebrata</taxon>
        <taxon>Euteleostomi</taxon>
        <taxon>Actinopterygii</taxon>
        <taxon>Neopterygii</taxon>
        <taxon>Teleostei</taxon>
        <taxon>Protacanthopterygii</taxon>
        <taxon>Salmoniformes</taxon>
        <taxon>Salmonidae</taxon>
        <taxon>Coregoninae</taxon>
        <taxon>Coregonus</taxon>
    </lineage>
</organism>
<comment type="caution">
    <text evidence="4">The sequence shown here is derived from an EMBL/GenBank/DDBJ whole genome shotgun (WGS) entry which is preliminary data.</text>
</comment>
<name>A0AAN8R3B3_9TELE</name>
<evidence type="ECO:0000313" key="5">
    <source>
        <dbReference type="Proteomes" id="UP001356427"/>
    </source>
</evidence>
<accession>A0AAN8R3B3</accession>